<comment type="pathway">
    <text evidence="1 8">One-carbon metabolism; tetrahydrofolate interconversion.</text>
</comment>
<evidence type="ECO:0000256" key="6">
    <source>
        <dbReference type="ARBA" id="ARBA00049033"/>
    </source>
</evidence>
<keyword evidence="5 8" id="KW-0067">ATP-binding</keyword>
<reference evidence="10 12" key="1">
    <citation type="submission" date="2019-10" db="EMBL/GenBank/DDBJ databases">
        <title>Streptococcis sp, isolated from the respiratory tract of Marmot.</title>
        <authorList>
            <person name="Zhang G."/>
        </authorList>
    </citation>
    <scope>NUCLEOTIDE SEQUENCE [LARGE SCALE GENOMIC DNA]</scope>
    <source>
        <strain evidence="12">zg-70</strain>
        <strain evidence="10">Zg-70</strain>
    </source>
</reference>
<dbReference type="AlphaFoldDB" id="A0A6I4RAV1"/>
<keyword evidence="4 8" id="KW-0547">Nucleotide-binding</keyword>
<dbReference type="InterPro" id="IPR020628">
    <property type="entry name" value="Formate_THF_ligase_CS"/>
</dbReference>
<dbReference type="InterPro" id="IPR027417">
    <property type="entry name" value="P-loop_NTPase"/>
</dbReference>
<evidence type="ECO:0000313" key="9">
    <source>
        <dbReference type="EMBL" id="MTB64949.1"/>
    </source>
</evidence>
<organism evidence="10 12">
    <name type="scientific">Streptococcus zhangguiae</name>
    <dbReference type="NCBI Taxonomy" id="2664091"/>
    <lineage>
        <taxon>Bacteria</taxon>
        <taxon>Bacillati</taxon>
        <taxon>Bacillota</taxon>
        <taxon>Bacilli</taxon>
        <taxon>Lactobacillales</taxon>
        <taxon>Streptococcaceae</taxon>
        <taxon>Streptococcus</taxon>
    </lineage>
</organism>
<evidence type="ECO:0000256" key="3">
    <source>
        <dbReference type="ARBA" id="ARBA00022598"/>
    </source>
</evidence>
<evidence type="ECO:0000256" key="4">
    <source>
        <dbReference type="ARBA" id="ARBA00022741"/>
    </source>
</evidence>
<evidence type="ECO:0000313" key="11">
    <source>
        <dbReference type="Proteomes" id="UP000435060"/>
    </source>
</evidence>
<dbReference type="InterPro" id="IPR000559">
    <property type="entry name" value="Formate_THF_ligase"/>
</dbReference>
<dbReference type="UniPathway" id="UPA00193"/>
<feature type="binding site" evidence="8">
    <location>
        <begin position="66"/>
        <end position="73"/>
    </location>
    <ligand>
        <name>ATP</name>
        <dbReference type="ChEBI" id="CHEBI:30616"/>
    </ligand>
</feature>
<dbReference type="CDD" id="cd00477">
    <property type="entry name" value="FTHFS"/>
    <property type="match status" value="1"/>
</dbReference>
<dbReference type="NCBIfam" id="NF010030">
    <property type="entry name" value="PRK13505.1"/>
    <property type="match status" value="1"/>
</dbReference>
<keyword evidence="2 8" id="KW-0554">One-carbon metabolism</keyword>
<comment type="catalytic activity">
    <reaction evidence="6 8">
        <text>(6S)-5,6,7,8-tetrahydrofolate + formate + ATP = (6R)-10-formyltetrahydrofolate + ADP + phosphate</text>
        <dbReference type="Rhea" id="RHEA:20221"/>
        <dbReference type="ChEBI" id="CHEBI:15740"/>
        <dbReference type="ChEBI" id="CHEBI:30616"/>
        <dbReference type="ChEBI" id="CHEBI:43474"/>
        <dbReference type="ChEBI" id="CHEBI:57453"/>
        <dbReference type="ChEBI" id="CHEBI:195366"/>
        <dbReference type="ChEBI" id="CHEBI:456216"/>
        <dbReference type="EC" id="6.3.4.3"/>
    </reaction>
</comment>
<evidence type="ECO:0000256" key="8">
    <source>
        <dbReference type="HAMAP-Rule" id="MF_01543"/>
    </source>
</evidence>
<comment type="caution">
    <text evidence="10">The sequence shown here is derived from an EMBL/GenBank/DDBJ whole genome shotgun (WGS) entry which is preliminary data.</text>
</comment>
<dbReference type="Gene3D" id="3.40.50.300">
    <property type="entry name" value="P-loop containing nucleotide triphosphate hydrolases"/>
    <property type="match status" value="1"/>
</dbReference>
<name>A0A6I4RAV1_9STRE</name>
<dbReference type="GO" id="GO:0035999">
    <property type="term" value="P:tetrahydrofolate interconversion"/>
    <property type="evidence" value="ECO:0007669"/>
    <property type="project" value="UniProtKB-UniRule"/>
</dbReference>
<dbReference type="SUPFAM" id="SSF52540">
    <property type="entry name" value="P-loop containing nucleoside triphosphate hydrolases"/>
    <property type="match status" value="1"/>
</dbReference>
<sequence length="557" mass="59440">MVLTDIEIANSVEMEPITKVAQSIGIEEDVLTLYGKYKAKIDARELEKLADKPDGKLILVTAISPTPAGEGKTTTSVGLADALSKIGKKSIIALREPSLGPVFGVKGGAAGGGYAQVVPMEDINLHFTGDFHAIGVANNLLAALIDNHIHHGNALGIDSRRITWKRVVDMNDRQLRHVVDGLQGKVNGVPREDGYDITVASEIMAVLCLSENISDLKARLERIIIGYNYSGEPVTAGDLKAAGAMAALLKEAIHPNLVQTLEHTPALIHGGPFANIAHGCNSVLATKLALKYADYAVTEAGFGADLGAEKFIDIKCRLSGLRPSAVVLVATIRALKMHGGVQKADLGAENVQAVIDGLPNLDKHLENIQEVYGLPVVVAINKFPLDTEAELEAVYVACQKRNVEVVISDVWANGGEGSRELAEKVVALAEQENHFSFVYDAEDSIETKLTKLVTKVYGGKGISLTPAARREMQELERLGFGTYPICMAKTQYSFSDDAKKLGAPKDFVVKISNLKVSAGAGFIVALTGAIMTMPGLPKVPASEKIDIDHEGNITGLF</sequence>
<evidence type="ECO:0000256" key="1">
    <source>
        <dbReference type="ARBA" id="ARBA00004777"/>
    </source>
</evidence>
<dbReference type="GO" id="GO:0005524">
    <property type="term" value="F:ATP binding"/>
    <property type="evidence" value="ECO:0007669"/>
    <property type="project" value="UniProtKB-UniRule"/>
</dbReference>
<evidence type="ECO:0000256" key="5">
    <source>
        <dbReference type="ARBA" id="ARBA00022840"/>
    </source>
</evidence>
<keyword evidence="3 8" id="KW-0436">Ligase</keyword>
<dbReference type="EMBL" id="WUBJ01000010">
    <property type="protein sequence ID" value="MWV56966.1"/>
    <property type="molecule type" value="Genomic_DNA"/>
</dbReference>
<proteinExistence type="inferred from homology"/>
<evidence type="ECO:0000313" key="12">
    <source>
        <dbReference type="Proteomes" id="UP000435423"/>
    </source>
</evidence>
<gene>
    <name evidence="8" type="primary">fhs</name>
    <name evidence="9" type="ORF">GGG87_08060</name>
    <name evidence="10" type="ORF">GGH11_08255</name>
</gene>
<dbReference type="PROSITE" id="PS00721">
    <property type="entry name" value="FTHFS_1"/>
    <property type="match status" value="1"/>
</dbReference>
<dbReference type="Proteomes" id="UP000435423">
    <property type="component" value="Unassembled WGS sequence"/>
</dbReference>
<dbReference type="GO" id="GO:0004329">
    <property type="term" value="F:formate-tetrahydrofolate ligase activity"/>
    <property type="evidence" value="ECO:0007669"/>
    <property type="project" value="UniProtKB-UniRule"/>
</dbReference>
<dbReference type="RefSeq" id="WP_154608805.1">
    <property type="nucleotide sequence ID" value="NZ_CP072115.1"/>
</dbReference>
<comment type="similarity">
    <text evidence="7 8">Belongs to the formate--tetrahydrofolate ligase family.</text>
</comment>
<reference evidence="9 11" key="2">
    <citation type="submission" date="2019-11" db="EMBL/GenBank/DDBJ databases">
        <title>Streptococcis sp. isolated from the respiratory tract of Marmot.</title>
        <authorList>
            <person name="Zhang G."/>
        </authorList>
    </citation>
    <scope>NUCLEOTIDE SEQUENCE [LARGE SCALE GENOMIC DNA]</scope>
    <source>
        <strain evidence="9">Zg-86</strain>
        <strain evidence="11">zg-86</strain>
    </source>
</reference>
<evidence type="ECO:0000256" key="7">
    <source>
        <dbReference type="ARBA" id="ARBA00061363"/>
    </source>
</evidence>
<keyword evidence="11" id="KW-1185">Reference proteome</keyword>
<protein>
    <recommendedName>
        <fullName evidence="8">Formate--tetrahydrofolate ligase</fullName>
        <ecNumber evidence="8">6.3.4.3</ecNumber>
    </recommendedName>
    <alternativeName>
        <fullName evidence="8">Formyltetrahydrofolate synthetase</fullName>
        <shortName evidence="8">FHS</shortName>
        <shortName evidence="8">FTHFS</shortName>
    </alternativeName>
</protein>
<dbReference type="Pfam" id="PF01268">
    <property type="entry name" value="FTHFS"/>
    <property type="match status" value="1"/>
</dbReference>
<evidence type="ECO:0000313" key="10">
    <source>
        <dbReference type="EMBL" id="MWV56966.1"/>
    </source>
</evidence>
<dbReference type="Proteomes" id="UP000435060">
    <property type="component" value="Unassembled WGS sequence"/>
</dbReference>
<accession>A0A6I4RAV1</accession>
<dbReference type="EMBL" id="WLCG01000011">
    <property type="protein sequence ID" value="MTB64949.1"/>
    <property type="molecule type" value="Genomic_DNA"/>
</dbReference>
<evidence type="ECO:0000256" key="2">
    <source>
        <dbReference type="ARBA" id="ARBA00022563"/>
    </source>
</evidence>
<dbReference type="HAMAP" id="MF_01543">
    <property type="entry name" value="FTHFS"/>
    <property type="match status" value="1"/>
</dbReference>
<dbReference type="Gene3D" id="3.10.410.10">
    <property type="entry name" value="Formyltetrahydrofolate synthetase, domain 3"/>
    <property type="match status" value="1"/>
</dbReference>
<dbReference type="FunFam" id="3.30.1510.10:FF:000001">
    <property type="entry name" value="Formate--tetrahydrofolate ligase"/>
    <property type="match status" value="1"/>
</dbReference>
<dbReference type="EC" id="6.3.4.3" evidence="8"/>
<dbReference type="Gene3D" id="3.30.1510.10">
    <property type="entry name" value="Domain 2, N(10)-formyltetrahydrofolate synthetase"/>
    <property type="match status" value="1"/>
</dbReference>
<dbReference type="FunFam" id="3.10.410.10:FF:000001">
    <property type="entry name" value="Putative formate--tetrahydrofolate ligase"/>
    <property type="match status" value="1"/>
</dbReference>
<dbReference type="PROSITE" id="PS00722">
    <property type="entry name" value="FTHFS_2"/>
    <property type="match status" value="1"/>
</dbReference>